<dbReference type="FunFam" id="3.40.50.720:FF:000173">
    <property type="entry name" value="3-oxoacyl-[acyl-carrier protein] reductase"/>
    <property type="match status" value="1"/>
</dbReference>
<dbReference type="InterPro" id="IPR020904">
    <property type="entry name" value="Sc_DH/Rdtase_CS"/>
</dbReference>
<dbReference type="PANTHER" id="PTHR42879:SF2">
    <property type="entry name" value="3-OXOACYL-[ACYL-CARRIER-PROTEIN] REDUCTASE FABG"/>
    <property type="match status" value="1"/>
</dbReference>
<evidence type="ECO:0000313" key="5">
    <source>
        <dbReference type="Proteomes" id="UP000076623"/>
    </source>
</evidence>
<dbReference type="CDD" id="cd05233">
    <property type="entry name" value="SDR_c"/>
    <property type="match status" value="1"/>
</dbReference>
<accession>A0A160IMJ7</accession>
<sequence>MRGLTVKNALVTGASGAIGSEISHMLASKGFRLFLHYNSNLKAAVSLQNELKEKYGVPVSIVCADLSIAGGSTVLWNQIQETLDVFVYNSGSAHFGLLTDFTEESITETMQLNLLSAISLSKAIVPNMIQKKSGKIIMISSVWGEVGAACETVYSAAKGGMNTFVKALSKELAPSHIQVNGISPGVISTPMMDQFTDEEKRSLSEDIPAGRFGEPSEVAHAVEFLMSEKADYISGHILSINGSWFT</sequence>
<evidence type="ECO:0000313" key="4">
    <source>
        <dbReference type="EMBL" id="ANC76930.1"/>
    </source>
</evidence>
<keyword evidence="5" id="KW-1185">Reference proteome</keyword>
<dbReference type="AlphaFoldDB" id="A0A160IMJ7"/>
<comment type="similarity">
    <text evidence="1 3">Belongs to the short-chain dehydrogenases/reductases (SDR) family.</text>
</comment>
<dbReference type="NCBIfam" id="NF047420">
    <property type="entry name" value="EF_P_mod_YmfI"/>
    <property type="match status" value="1"/>
</dbReference>
<dbReference type="InterPro" id="IPR002347">
    <property type="entry name" value="SDR_fam"/>
</dbReference>
<proteinExistence type="inferred from homology"/>
<dbReference type="InterPro" id="IPR036291">
    <property type="entry name" value="NAD(P)-bd_dom_sf"/>
</dbReference>
<reference evidence="4 5" key="1">
    <citation type="submission" date="2016-04" db="EMBL/GenBank/DDBJ databases">
        <title>Complete genome sequence of Fictibacillus phosphorivorans G25-29, a strain toxic to nematodes.</title>
        <authorList>
            <person name="Zheng Z."/>
        </authorList>
    </citation>
    <scope>NUCLEOTIDE SEQUENCE [LARGE SCALE GENOMIC DNA]</scope>
    <source>
        <strain evidence="4 5">G25-29</strain>
    </source>
</reference>
<dbReference type="PRINTS" id="PR00081">
    <property type="entry name" value="GDHRDH"/>
</dbReference>
<dbReference type="KEGG" id="fpn:ABE65_008985"/>
<dbReference type="EMBL" id="CP015378">
    <property type="protein sequence ID" value="ANC76930.1"/>
    <property type="molecule type" value="Genomic_DNA"/>
</dbReference>
<name>A0A160IMJ7_9BACL</name>
<dbReference type="SUPFAM" id="SSF51735">
    <property type="entry name" value="NAD(P)-binding Rossmann-fold domains"/>
    <property type="match status" value="1"/>
</dbReference>
<dbReference type="PRINTS" id="PR00080">
    <property type="entry name" value="SDRFAMILY"/>
</dbReference>
<evidence type="ECO:0000256" key="3">
    <source>
        <dbReference type="RuleBase" id="RU000363"/>
    </source>
</evidence>
<dbReference type="Gene3D" id="3.40.50.720">
    <property type="entry name" value="NAD(P)-binding Rossmann-like Domain"/>
    <property type="match status" value="1"/>
</dbReference>
<gene>
    <name evidence="4" type="primary">fabG</name>
    <name evidence="4" type="ORF">ABE65_008985</name>
</gene>
<organism evidence="4 5">
    <name type="scientific">Fictibacillus phosphorivorans</name>
    <dbReference type="NCBI Taxonomy" id="1221500"/>
    <lineage>
        <taxon>Bacteria</taxon>
        <taxon>Bacillati</taxon>
        <taxon>Bacillota</taxon>
        <taxon>Bacilli</taxon>
        <taxon>Bacillales</taxon>
        <taxon>Fictibacillaceae</taxon>
        <taxon>Fictibacillus</taxon>
    </lineage>
</organism>
<dbReference type="STRING" id="1221500.ABE65_008985"/>
<dbReference type="GO" id="GO:0032787">
    <property type="term" value="P:monocarboxylic acid metabolic process"/>
    <property type="evidence" value="ECO:0007669"/>
    <property type="project" value="UniProtKB-ARBA"/>
</dbReference>
<dbReference type="PANTHER" id="PTHR42879">
    <property type="entry name" value="3-OXOACYL-(ACYL-CARRIER-PROTEIN) REDUCTASE"/>
    <property type="match status" value="1"/>
</dbReference>
<dbReference type="Proteomes" id="UP000076623">
    <property type="component" value="Chromosome"/>
</dbReference>
<protein>
    <submittedName>
        <fullName evidence="4">3-ketoacyl-ACP reductase</fullName>
    </submittedName>
</protein>
<evidence type="ECO:0000256" key="2">
    <source>
        <dbReference type="ARBA" id="ARBA00023002"/>
    </source>
</evidence>
<dbReference type="Pfam" id="PF00106">
    <property type="entry name" value="adh_short"/>
    <property type="match status" value="1"/>
</dbReference>
<evidence type="ECO:0000256" key="1">
    <source>
        <dbReference type="ARBA" id="ARBA00006484"/>
    </source>
</evidence>
<keyword evidence="2" id="KW-0560">Oxidoreductase</keyword>
<dbReference type="GO" id="GO:0016491">
    <property type="term" value="F:oxidoreductase activity"/>
    <property type="evidence" value="ECO:0007669"/>
    <property type="project" value="UniProtKB-KW"/>
</dbReference>
<dbReference type="InterPro" id="IPR050259">
    <property type="entry name" value="SDR"/>
</dbReference>
<dbReference type="PROSITE" id="PS00061">
    <property type="entry name" value="ADH_SHORT"/>
    <property type="match status" value="1"/>
</dbReference>